<sequence>MITCPVCGNAITLPTAIETLIDRGGVYGRRVTCPACRCVFSTITRVLRPSPLPPKQLEQIRNQPR</sequence>
<dbReference type="EMBL" id="LAZR01021392">
    <property type="protein sequence ID" value="KKL85489.1"/>
    <property type="molecule type" value="Genomic_DNA"/>
</dbReference>
<protein>
    <submittedName>
        <fullName evidence="1">Uncharacterized protein</fullName>
    </submittedName>
</protein>
<dbReference type="AlphaFoldDB" id="A0A0F9FGH4"/>
<proteinExistence type="predicted"/>
<gene>
    <name evidence="1" type="ORF">LCGC14_1954190</name>
</gene>
<accession>A0A0F9FGH4</accession>
<comment type="caution">
    <text evidence="1">The sequence shown here is derived from an EMBL/GenBank/DDBJ whole genome shotgun (WGS) entry which is preliminary data.</text>
</comment>
<name>A0A0F9FGH4_9ZZZZ</name>
<reference evidence="1" key="1">
    <citation type="journal article" date="2015" name="Nature">
        <title>Complex archaea that bridge the gap between prokaryotes and eukaryotes.</title>
        <authorList>
            <person name="Spang A."/>
            <person name="Saw J.H."/>
            <person name="Jorgensen S.L."/>
            <person name="Zaremba-Niedzwiedzka K."/>
            <person name="Martijn J."/>
            <person name="Lind A.E."/>
            <person name="van Eijk R."/>
            <person name="Schleper C."/>
            <person name="Guy L."/>
            <person name="Ettema T.J."/>
        </authorList>
    </citation>
    <scope>NUCLEOTIDE SEQUENCE</scope>
</reference>
<evidence type="ECO:0000313" key="1">
    <source>
        <dbReference type="EMBL" id="KKL85489.1"/>
    </source>
</evidence>
<organism evidence="1">
    <name type="scientific">marine sediment metagenome</name>
    <dbReference type="NCBI Taxonomy" id="412755"/>
    <lineage>
        <taxon>unclassified sequences</taxon>
        <taxon>metagenomes</taxon>
        <taxon>ecological metagenomes</taxon>
    </lineage>
</organism>